<sequence>MELRQLRHFIAVAEEGNFTRAAERCHIVQSALSTSIRSLEDELGAKLFVRTTRHVSLSAAGQAFLDQVRRALDVLDRASGDVADIHAIRKGRLSLGTVQSLPPFLDLSSMMSRFYERYPQIEIRLVQGGAYDLNDKVAAREIDLAILPIEERSEKLTSHIVACDDMVLACGHRHSLARKRHVQLAHLADEPFVDFAPGHGTRRLVDRGFAEADVRRRVAFEIGDLDTLMNLVEQGLGVALLPADLVARRPERLVQVPLRGKTLCWELVVTHLPASSEDATPPLDPAPLAFLEMLLRETVAAREA</sequence>
<evidence type="ECO:0000256" key="1">
    <source>
        <dbReference type="ARBA" id="ARBA00009437"/>
    </source>
</evidence>
<dbReference type="PANTHER" id="PTHR30419">
    <property type="entry name" value="HTH-TYPE TRANSCRIPTIONAL REGULATOR YBHD"/>
    <property type="match status" value="1"/>
</dbReference>
<dbReference type="InterPro" id="IPR050950">
    <property type="entry name" value="HTH-type_LysR_regulators"/>
</dbReference>
<feature type="domain" description="HTH lysR-type" evidence="5">
    <location>
        <begin position="1"/>
        <end position="58"/>
    </location>
</feature>
<dbReference type="GO" id="GO:0005829">
    <property type="term" value="C:cytosol"/>
    <property type="evidence" value="ECO:0007669"/>
    <property type="project" value="TreeGrafter"/>
</dbReference>
<evidence type="ECO:0000313" key="6">
    <source>
        <dbReference type="EMBL" id="VVE30336.1"/>
    </source>
</evidence>
<dbReference type="InterPro" id="IPR036390">
    <property type="entry name" value="WH_DNA-bd_sf"/>
</dbReference>
<dbReference type="EMBL" id="CABPSB010000014">
    <property type="protein sequence ID" value="VVE30336.1"/>
    <property type="molecule type" value="Genomic_DNA"/>
</dbReference>
<dbReference type="AlphaFoldDB" id="A0A5E4X277"/>
<keyword evidence="2" id="KW-0805">Transcription regulation</keyword>
<dbReference type="Proteomes" id="UP000406256">
    <property type="component" value="Unassembled WGS sequence"/>
</dbReference>
<dbReference type="PRINTS" id="PR00039">
    <property type="entry name" value="HTHLYSR"/>
</dbReference>
<evidence type="ECO:0000259" key="5">
    <source>
        <dbReference type="PROSITE" id="PS50931"/>
    </source>
</evidence>
<dbReference type="SUPFAM" id="SSF46785">
    <property type="entry name" value="Winged helix' DNA-binding domain"/>
    <property type="match status" value="1"/>
</dbReference>
<dbReference type="PROSITE" id="PS50931">
    <property type="entry name" value="HTH_LYSR"/>
    <property type="match status" value="1"/>
</dbReference>
<keyword evidence="3" id="KW-0238">DNA-binding</keyword>
<proteinExistence type="inferred from homology"/>
<dbReference type="Gene3D" id="1.10.10.10">
    <property type="entry name" value="Winged helix-like DNA-binding domain superfamily/Winged helix DNA-binding domain"/>
    <property type="match status" value="1"/>
</dbReference>
<evidence type="ECO:0000313" key="7">
    <source>
        <dbReference type="Proteomes" id="UP000406256"/>
    </source>
</evidence>
<evidence type="ECO:0000256" key="2">
    <source>
        <dbReference type="ARBA" id="ARBA00023015"/>
    </source>
</evidence>
<dbReference type="OrthoDB" id="8587114at2"/>
<organism evidence="6 7">
    <name type="scientific">Pandoraea anhela</name>
    <dbReference type="NCBI Taxonomy" id="2508295"/>
    <lineage>
        <taxon>Bacteria</taxon>
        <taxon>Pseudomonadati</taxon>
        <taxon>Pseudomonadota</taxon>
        <taxon>Betaproteobacteria</taxon>
        <taxon>Burkholderiales</taxon>
        <taxon>Burkholderiaceae</taxon>
        <taxon>Pandoraea</taxon>
    </lineage>
</organism>
<dbReference type="FunFam" id="1.10.10.10:FF:000001">
    <property type="entry name" value="LysR family transcriptional regulator"/>
    <property type="match status" value="1"/>
</dbReference>
<dbReference type="CDD" id="cd08436">
    <property type="entry name" value="PBP2_LTTR_like_3"/>
    <property type="match status" value="1"/>
</dbReference>
<dbReference type="Pfam" id="PF03466">
    <property type="entry name" value="LysR_substrate"/>
    <property type="match status" value="1"/>
</dbReference>
<name>A0A5E4X277_9BURK</name>
<evidence type="ECO:0000256" key="3">
    <source>
        <dbReference type="ARBA" id="ARBA00023125"/>
    </source>
</evidence>
<gene>
    <name evidence="6" type="ORF">PAN31108_03596</name>
</gene>
<dbReference type="GO" id="GO:0003677">
    <property type="term" value="F:DNA binding"/>
    <property type="evidence" value="ECO:0007669"/>
    <property type="project" value="UniProtKB-KW"/>
</dbReference>
<dbReference type="SUPFAM" id="SSF53850">
    <property type="entry name" value="Periplasmic binding protein-like II"/>
    <property type="match status" value="1"/>
</dbReference>
<dbReference type="InterPro" id="IPR000847">
    <property type="entry name" value="LysR_HTH_N"/>
</dbReference>
<evidence type="ECO:0000256" key="4">
    <source>
        <dbReference type="ARBA" id="ARBA00023163"/>
    </source>
</evidence>
<dbReference type="InterPro" id="IPR005119">
    <property type="entry name" value="LysR_subst-bd"/>
</dbReference>
<reference evidence="6 7" key="1">
    <citation type="submission" date="2019-08" db="EMBL/GenBank/DDBJ databases">
        <authorList>
            <person name="Peeters C."/>
        </authorList>
    </citation>
    <scope>NUCLEOTIDE SEQUENCE [LARGE SCALE GENOMIC DNA]</scope>
    <source>
        <strain evidence="6 7">LMG 31108</strain>
    </source>
</reference>
<dbReference type="Gene3D" id="3.40.190.290">
    <property type="match status" value="1"/>
</dbReference>
<accession>A0A5E4X277</accession>
<keyword evidence="7" id="KW-1185">Reference proteome</keyword>
<dbReference type="Pfam" id="PF00126">
    <property type="entry name" value="HTH_1"/>
    <property type="match status" value="1"/>
</dbReference>
<comment type="similarity">
    <text evidence="1">Belongs to the LysR transcriptional regulatory family.</text>
</comment>
<protein>
    <submittedName>
        <fullName evidence="6">LysR family transcriptional regulator</fullName>
    </submittedName>
</protein>
<dbReference type="RefSeq" id="WP_150670181.1">
    <property type="nucleotide sequence ID" value="NZ_CABPSB010000014.1"/>
</dbReference>
<dbReference type="GO" id="GO:0003700">
    <property type="term" value="F:DNA-binding transcription factor activity"/>
    <property type="evidence" value="ECO:0007669"/>
    <property type="project" value="InterPro"/>
</dbReference>
<keyword evidence="4" id="KW-0804">Transcription</keyword>
<dbReference type="InterPro" id="IPR036388">
    <property type="entry name" value="WH-like_DNA-bd_sf"/>
</dbReference>